<dbReference type="RefSeq" id="WP_141847171.1">
    <property type="nucleotide sequence ID" value="NZ_VFPM01000005.1"/>
</dbReference>
<dbReference type="GO" id="GO:0016887">
    <property type="term" value="F:ATP hydrolysis activity"/>
    <property type="evidence" value="ECO:0007669"/>
    <property type="project" value="TreeGrafter"/>
</dbReference>
<dbReference type="AlphaFoldDB" id="A0A543H9Q7"/>
<keyword evidence="2" id="KW-0969">Cilium</keyword>
<dbReference type="GO" id="GO:0051782">
    <property type="term" value="P:negative regulation of cell division"/>
    <property type="evidence" value="ECO:0007669"/>
    <property type="project" value="TreeGrafter"/>
</dbReference>
<dbReference type="GO" id="GO:0009898">
    <property type="term" value="C:cytoplasmic side of plasma membrane"/>
    <property type="evidence" value="ECO:0007669"/>
    <property type="project" value="TreeGrafter"/>
</dbReference>
<dbReference type="PANTHER" id="PTHR43384">
    <property type="entry name" value="SEPTUM SITE-DETERMINING PROTEIN MIND HOMOLOG, CHLOROPLASTIC-RELATED"/>
    <property type="match status" value="1"/>
</dbReference>
<keyword evidence="3" id="KW-1185">Reference proteome</keyword>
<feature type="region of interest" description="Disordered" evidence="1">
    <location>
        <begin position="131"/>
        <end position="154"/>
    </location>
</feature>
<keyword evidence="2" id="KW-0282">Flagellum</keyword>
<evidence type="ECO:0000256" key="1">
    <source>
        <dbReference type="SAM" id="MobiDB-lite"/>
    </source>
</evidence>
<dbReference type="GO" id="GO:0005829">
    <property type="term" value="C:cytosol"/>
    <property type="evidence" value="ECO:0007669"/>
    <property type="project" value="TreeGrafter"/>
</dbReference>
<reference evidence="2 3" key="1">
    <citation type="submission" date="2019-06" db="EMBL/GenBank/DDBJ databases">
        <title>Genome sequencing of plant associated microbes to promote plant fitness in Sorghum bicolor and Oryza sativa.</title>
        <authorList>
            <person name="Coleman-Derr D."/>
        </authorList>
    </citation>
    <scope>NUCLEOTIDE SEQUENCE [LARGE SCALE GENOMIC DNA]</scope>
    <source>
        <strain evidence="2 3">KV-663</strain>
    </source>
</reference>
<protein>
    <submittedName>
        <fullName evidence="2">MinD-like ATPase involved in chromosome partitioning or flagellar assembly</fullName>
    </submittedName>
</protein>
<evidence type="ECO:0000313" key="3">
    <source>
        <dbReference type="Proteomes" id="UP000316747"/>
    </source>
</evidence>
<sequence>MSKDETGSDEVRGLPGYPANNSIPSGFALPIPLAPAPTHLEEAEPADPWSSTWEDTSWHISGDTDETTNGVPASGVVNGADGVDAVDGVDSTDWSDSYEYGGEYPAGYGQYEQNGSHGDAAATWTTADDGLDGASAPASWETWEPSDGSTEGDTVMSTNHWAERQHDADVADASQEEYSGWTPAGYAGGDVSPTIGSTDHTAAMQAYAARPALDPDVAAAVEEGYVDPAELERSTALRGPSDPDTGYDLTPVRSRAGTSERPSAEDLITARSKGERQKVKANSGLRKAFGLGPSVKELLERDRVDRIARPLNGRKTIMVINTKGGGGKTLVTMMLASYLGRYRSGSVLAWDNNETEGTLGMRAPSQPHHRTVVDLLAALPQIARDPNAGTSELEHWVREQRGLSFDVLASADDDEAMRIIGEQEFEDLHTQLSRFYRMIVIDTGNNRLSPNWLAAAARADMLVFATSLKDDTSVVAAKNLDALVTMGRGDLVRNAVCVISHTSAKGNDVGAGVHTREHFEQWVRAVVDIPYDPMLAPGLHLDPLKIAKKTHEACMEMAAVVVDGL</sequence>
<comment type="caution">
    <text evidence="2">The sequence shown here is derived from an EMBL/GenBank/DDBJ whole genome shotgun (WGS) entry which is preliminary data.</text>
</comment>
<dbReference type="GO" id="GO:0005524">
    <property type="term" value="F:ATP binding"/>
    <property type="evidence" value="ECO:0007669"/>
    <property type="project" value="TreeGrafter"/>
</dbReference>
<proteinExistence type="predicted"/>
<evidence type="ECO:0000313" key="2">
    <source>
        <dbReference type="EMBL" id="TQM55076.1"/>
    </source>
</evidence>
<dbReference type="EMBL" id="VFPM01000005">
    <property type="protein sequence ID" value="TQM55076.1"/>
    <property type="molecule type" value="Genomic_DNA"/>
</dbReference>
<accession>A0A543H9Q7</accession>
<gene>
    <name evidence="2" type="ORF">FBY41_4400</name>
</gene>
<dbReference type="PANTHER" id="PTHR43384:SF14">
    <property type="entry name" value="ESX-1 SECRETION-ASSOCIATED PROTEIN ESPI"/>
    <property type="match status" value="1"/>
</dbReference>
<keyword evidence="2" id="KW-0966">Cell projection</keyword>
<dbReference type="InterPro" id="IPR027417">
    <property type="entry name" value="P-loop_NTPase"/>
</dbReference>
<dbReference type="SUPFAM" id="SSF52540">
    <property type="entry name" value="P-loop containing nucleoside triphosphate hydrolases"/>
    <property type="match status" value="1"/>
</dbReference>
<name>A0A543H9Q7_9MICO</name>
<feature type="region of interest" description="Disordered" evidence="1">
    <location>
        <begin position="230"/>
        <end position="265"/>
    </location>
</feature>
<dbReference type="OrthoDB" id="4640801at2"/>
<dbReference type="Gene3D" id="3.40.50.300">
    <property type="entry name" value="P-loop containing nucleotide triphosphate hydrolases"/>
    <property type="match status" value="1"/>
</dbReference>
<dbReference type="Proteomes" id="UP000316747">
    <property type="component" value="Unassembled WGS sequence"/>
</dbReference>
<feature type="compositionally biased region" description="Basic and acidic residues" evidence="1">
    <location>
        <begin position="1"/>
        <end position="12"/>
    </location>
</feature>
<organism evidence="2 3">
    <name type="scientific">Humibacillus xanthopallidus</name>
    <dbReference type="NCBI Taxonomy" id="412689"/>
    <lineage>
        <taxon>Bacteria</taxon>
        <taxon>Bacillati</taxon>
        <taxon>Actinomycetota</taxon>
        <taxon>Actinomycetes</taxon>
        <taxon>Micrococcales</taxon>
        <taxon>Intrasporangiaceae</taxon>
        <taxon>Humibacillus</taxon>
    </lineage>
</organism>
<dbReference type="InterPro" id="IPR050625">
    <property type="entry name" value="ParA/MinD_ATPase"/>
</dbReference>
<feature type="region of interest" description="Disordered" evidence="1">
    <location>
        <begin position="1"/>
        <end position="53"/>
    </location>
</feature>